<dbReference type="NCBIfam" id="TIGR00401">
    <property type="entry name" value="msrA"/>
    <property type="match status" value="1"/>
</dbReference>
<dbReference type="NCBIfam" id="TIGR00357">
    <property type="entry name" value="peptide-methionine (R)-S-oxide reductase MsrB"/>
    <property type="match status" value="1"/>
</dbReference>
<dbReference type="EMBL" id="RQHV01000002">
    <property type="protein sequence ID" value="TGN14621.1"/>
    <property type="molecule type" value="Genomic_DNA"/>
</dbReference>
<keyword evidence="9" id="KW-0472">Membrane</keyword>
<evidence type="ECO:0000313" key="11">
    <source>
        <dbReference type="EMBL" id="TGN14621.1"/>
    </source>
</evidence>
<keyword evidence="9" id="KW-0812">Transmembrane</keyword>
<dbReference type="SUPFAM" id="SSF55068">
    <property type="entry name" value="Peptide methionine sulfoxide reductase"/>
    <property type="match status" value="1"/>
</dbReference>
<evidence type="ECO:0000256" key="2">
    <source>
        <dbReference type="ARBA" id="ARBA00023268"/>
    </source>
</evidence>
<dbReference type="AlphaFoldDB" id="A0A4R9LXY2"/>
<evidence type="ECO:0000256" key="6">
    <source>
        <dbReference type="ARBA" id="ARBA00048782"/>
    </source>
</evidence>
<comment type="similarity">
    <text evidence="8">Belongs to the MsrA Met sulfoxide reductase family.</text>
</comment>
<sequence length="361" mass="41004">MHNLDLLPSKLRIVLFLLIGYFTSCGIIAGPETEKATFAGGCFWCMEPPFEVLPGVVSVISGYTGGKEKDPSYEEVSSGYTGHREAIQITYDPKQISYETLLEVFWRNIDPTDPDGQFVDRGSQYKTGIFYHNPDQKKAAEKSLLALTKRKLFKKKIVTEVIGFDRFYPAEGYHQDFYKKDPSQYKSYRSGSGRDQFIESVWGKEKTVRFLKPSLDEIQKKLSSLQFEVTQKDGTEPPFENEYWDNHKEGIYVDRVTGEPLFSSVDKFESGTGWPSFTRPLVAAYVVMKTDSSHGMVRSEVRSKYGNSHLGHVFDDGPKPTGLRYCINSASLKFIPKEDLEKAGYPEFRRQFSDPAGSKVN</sequence>
<dbReference type="GO" id="GO:0008113">
    <property type="term" value="F:peptide-methionine (S)-S-oxide reductase activity"/>
    <property type="evidence" value="ECO:0007669"/>
    <property type="project" value="UniProtKB-UniRule"/>
</dbReference>
<dbReference type="InterPro" id="IPR036509">
    <property type="entry name" value="Met_Sox_Rdtase_MsrA_sf"/>
</dbReference>
<dbReference type="OrthoDB" id="4174719at2"/>
<dbReference type="PROSITE" id="PS51790">
    <property type="entry name" value="MSRB"/>
    <property type="match status" value="1"/>
</dbReference>
<comment type="catalytic activity">
    <reaction evidence="5 7">
        <text>L-methionyl-[protein] + [thioredoxin]-disulfide + H2O = L-methionyl-(R)-S-oxide-[protein] + [thioredoxin]-dithiol</text>
        <dbReference type="Rhea" id="RHEA:24164"/>
        <dbReference type="Rhea" id="RHEA-COMP:10698"/>
        <dbReference type="Rhea" id="RHEA-COMP:10700"/>
        <dbReference type="Rhea" id="RHEA-COMP:12313"/>
        <dbReference type="Rhea" id="RHEA-COMP:12314"/>
        <dbReference type="ChEBI" id="CHEBI:15377"/>
        <dbReference type="ChEBI" id="CHEBI:16044"/>
        <dbReference type="ChEBI" id="CHEBI:29950"/>
        <dbReference type="ChEBI" id="CHEBI:45764"/>
        <dbReference type="ChEBI" id="CHEBI:50058"/>
        <dbReference type="EC" id="1.8.4.12"/>
    </reaction>
</comment>
<feature type="active site" description="Nucleophile" evidence="7">
    <location>
        <position position="326"/>
    </location>
</feature>
<evidence type="ECO:0000256" key="8">
    <source>
        <dbReference type="HAMAP-Rule" id="MF_01401"/>
    </source>
</evidence>
<comment type="catalytic activity">
    <reaction evidence="4 8">
        <text>L-methionyl-[protein] + [thioredoxin]-disulfide + H2O = L-methionyl-(S)-S-oxide-[protein] + [thioredoxin]-dithiol</text>
        <dbReference type="Rhea" id="RHEA:14217"/>
        <dbReference type="Rhea" id="RHEA-COMP:10698"/>
        <dbReference type="Rhea" id="RHEA-COMP:10700"/>
        <dbReference type="Rhea" id="RHEA-COMP:12313"/>
        <dbReference type="Rhea" id="RHEA-COMP:12315"/>
        <dbReference type="ChEBI" id="CHEBI:15377"/>
        <dbReference type="ChEBI" id="CHEBI:16044"/>
        <dbReference type="ChEBI" id="CHEBI:29950"/>
        <dbReference type="ChEBI" id="CHEBI:44120"/>
        <dbReference type="ChEBI" id="CHEBI:50058"/>
        <dbReference type="EC" id="1.8.4.11"/>
    </reaction>
</comment>
<dbReference type="InterPro" id="IPR002569">
    <property type="entry name" value="Met_Sox_Rdtase_MsrA_dom"/>
</dbReference>
<dbReference type="PANTHER" id="PTHR43774:SF1">
    <property type="entry name" value="PEPTIDE METHIONINE SULFOXIDE REDUCTASE MSRA 2"/>
    <property type="match status" value="1"/>
</dbReference>
<evidence type="ECO:0000256" key="9">
    <source>
        <dbReference type="SAM" id="Phobius"/>
    </source>
</evidence>
<evidence type="ECO:0000313" key="12">
    <source>
        <dbReference type="Proteomes" id="UP000298264"/>
    </source>
</evidence>
<dbReference type="SUPFAM" id="SSF51316">
    <property type="entry name" value="Mss4-like"/>
    <property type="match status" value="1"/>
</dbReference>
<comment type="caution">
    <text evidence="11">The sequence shown here is derived from an EMBL/GenBank/DDBJ whole genome shotgun (WGS) entry which is preliminary data.</text>
</comment>
<dbReference type="Proteomes" id="UP000298264">
    <property type="component" value="Unassembled WGS sequence"/>
</dbReference>
<keyword evidence="9" id="KW-1133">Transmembrane helix</keyword>
<evidence type="ECO:0000256" key="7">
    <source>
        <dbReference type="HAMAP-Rule" id="MF_01400"/>
    </source>
</evidence>
<reference evidence="11" key="1">
    <citation type="journal article" date="2019" name="PLoS Negl. Trop. Dis.">
        <title>Revisiting the worldwide diversity of Leptospira species in the environment.</title>
        <authorList>
            <person name="Vincent A.T."/>
            <person name="Schiettekatte O."/>
            <person name="Bourhy P."/>
            <person name="Veyrier F.J."/>
            <person name="Picardeau M."/>
        </authorList>
    </citation>
    <scope>NUCLEOTIDE SEQUENCE [LARGE SCALE GENOMIC DNA]</scope>
    <source>
        <strain evidence="11">201400974</strain>
    </source>
</reference>
<dbReference type="Pfam" id="PF01641">
    <property type="entry name" value="SelR"/>
    <property type="match status" value="1"/>
</dbReference>
<dbReference type="Gene3D" id="3.30.1060.10">
    <property type="entry name" value="Peptide methionine sulphoxide reductase MsrA"/>
    <property type="match status" value="1"/>
</dbReference>
<dbReference type="EC" id="1.8.4.11" evidence="8"/>
<dbReference type="Gene3D" id="2.170.150.20">
    <property type="entry name" value="Peptide methionine sulfoxide reductase"/>
    <property type="match status" value="1"/>
</dbReference>
<dbReference type="HAMAP" id="MF_01400">
    <property type="entry name" value="MsrB"/>
    <property type="match status" value="1"/>
</dbReference>
<evidence type="ECO:0000256" key="3">
    <source>
        <dbReference type="ARBA" id="ARBA00024679"/>
    </source>
</evidence>
<proteinExistence type="inferred from homology"/>
<keyword evidence="1 7" id="KW-0560">Oxidoreductase</keyword>
<dbReference type="EC" id="1.8.4.12" evidence="7"/>
<feature type="active site" evidence="8">
    <location>
        <position position="42"/>
    </location>
</feature>
<protein>
    <recommendedName>
        <fullName evidence="7 8">Multifunctional fusion protein</fullName>
    </recommendedName>
    <domain>
        <recommendedName>
            <fullName evidence="8">Peptide methionine sulfoxide reductase MsrA</fullName>
            <shortName evidence="8">Protein-methionine-S-oxide reductase</shortName>
            <ecNumber evidence="8">1.8.4.11</ecNumber>
        </recommendedName>
        <alternativeName>
            <fullName evidence="8">Peptide-methionine (S)-S-oxide reductase</fullName>
            <shortName evidence="8">Peptide Met(O) reductase</shortName>
        </alternativeName>
    </domain>
    <domain>
        <recommendedName>
            <fullName evidence="7">Peptide methionine sulfoxide reductase MsrB</fullName>
            <ecNumber evidence="7">1.8.4.12</ecNumber>
        </recommendedName>
        <alternativeName>
            <fullName evidence="7">Peptide-methionine (R)-S-oxide reductase</fullName>
        </alternativeName>
    </domain>
</protein>
<evidence type="ECO:0000256" key="4">
    <source>
        <dbReference type="ARBA" id="ARBA00047806"/>
    </source>
</evidence>
<accession>A0A4R9LXY2</accession>
<evidence type="ECO:0000256" key="1">
    <source>
        <dbReference type="ARBA" id="ARBA00023002"/>
    </source>
</evidence>
<organism evidence="11 12">
    <name type="scientific">Leptospira ilyithenensis</name>
    <dbReference type="NCBI Taxonomy" id="2484901"/>
    <lineage>
        <taxon>Bacteria</taxon>
        <taxon>Pseudomonadati</taxon>
        <taxon>Spirochaetota</taxon>
        <taxon>Spirochaetia</taxon>
        <taxon>Leptospirales</taxon>
        <taxon>Leptospiraceae</taxon>
        <taxon>Leptospira</taxon>
    </lineage>
</organism>
<comment type="function">
    <text evidence="3 8">Has an important function as a repair enzyme for proteins that have been inactivated by oxidation. Catalyzes the reversible oxidation-reduction of methionine sulfoxide in proteins to methionine.</text>
</comment>
<dbReference type="InterPro" id="IPR002579">
    <property type="entry name" value="Met_Sox_Rdtase_MsrB_dom"/>
</dbReference>
<comment type="catalytic activity">
    <reaction evidence="6 8">
        <text>[thioredoxin]-disulfide + L-methionine + H2O = L-methionine (S)-S-oxide + [thioredoxin]-dithiol</text>
        <dbReference type="Rhea" id="RHEA:19993"/>
        <dbReference type="Rhea" id="RHEA-COMP:10698"/>
        <dbReference type="Rhea" id="RHEA-COMP:10700"/>
        <dbReference type="ChEBI" id="CHEBI:15377"/>
        <dbReference type="ChEBI" id="CHEBI:29950"/>
        <dbReference type="ChEBI" id="CHEBI:50058"/>
        <dbReference type="ChEBI" id="CHEBI:57844"/>
        <dbReference type="ChEBI" id="CHEBI:58772"/>
        <dbReference type="EC" id="1.8.4.11"/>
    </reaction>
</comment>
<keyword evidence="2" id="KW-0511">Multifunctional enzyme</keyword>
<dbReference type="GO" id="GO:0033744">
    <property type="term" value="F:L-methionine:thioredoxin-disulfide S-oxidoreductase activity"/>
    <property type="evidence" value="ECO:0007669"/>
    <property type="project" value="RHEA"/>
</dbReference>
<dbReference type="PANTHER" id="PTHR43774">
    <property type="entry name" value="PEPTIDE METHIONINE SULFOXIDE REDUCTASE"/>
    <property type="match status" value="1"/>
</dbReference>
<comment type="caution">
    <text evidence="7">Lacks conserved residue(s) required for the propagation of feature annotation.</text>
</comment>
<feature type="domain" description="MsrB" evidence="10">
    <location>
        <begin position="215"/>
        <end position="337"/>
    </location>
</feature>
<evidence type="ECO:0000259" key="10">
    <source>
        <dbReference type="PROSITE" id="PS51790"/>
    </source>
</evidence>
<feature type="transmembrane region" description="Helical" evidence="9">
    <location>
        <begin position="12"/>
        <end position="30"/>
    </location>
</feature>
<dbReference type="FunFam" id="2.170.150.20:FF:000003">
    <property type="entry name" value="Peptide methionine sulfoxide reductase MsrB"/>
    <property type="match status" value="1"/>
</dbReference>
<name>A0A4R9LXY2_9LEPT</name>
<dbReference type="InterPro" id="IPR011057">
    <property type="entry name" value="Mss4-like_sf"/>
</dbReference>
<gene>
    <name evidence="7 11" type="primary">msrB</name>
    <name evidence="8" type="synonym">msrA</name>
    <name evidence="11" type="ORF">EHS11_01120</name>
</gene>
<evidence type="ECO:0000256" key="5">
    <source>
        <dbReference type="ARBA" id="ARBA00048488"/>
    </source>
</evidence>
<comment type="similarity">
    <text evidence="7">Belongs to the MsrB Met sulfoxide reductase family.</text>
</comment>
<dbReference type="HAMAP" id="MF_01401">
    <property type="entry name" value="MsrA"/>
    <property type="match status" value="1"/>
</dbReference>
<keyword evidence="12" id="KW-1185">Reference proteome</keyword>
<dbReference type="GO" id="GO:0033743">
    <property type="term" value="F:peptide-methionine (R)-S-oxide reductase activity"/>
    <property type="evidence" value="ECO:0007669"/>
    <property type="project" value="UniProtKB-UniRule"/>
</dbReference>
<dbReference type="Pfam" id="PF01625">
    <property type="entry name" value="PMSR"/>
    <property type="match status" value="1"/>
</dbReference>